<dbReference type="AlphaFoldDB" id="A0A9P6KXS3"/>
<feature type="non-terminal residue" evidence="2">
    <location>
        <position position="140"/>
    </location>
</feature>
<accession>A0A9P6KXS3</accession>
<reference evidence="2 3" key="1">
    <citation type="journal article" date="2020" name="Genome Biol. Evol.">
        <title>Comparative genomics of strictly vertically transmitted, feminizing microsporidia endosymbionts of amphipod crustaceans.</title>
        <authorList>
            <person name="Cormier A."/>
            <person name="Chebbi M.A."/>
            <person name="Giraud I."/>
            <person name="Wattier R."/>
            <person name="Teixeira M."/>
            <person name="Gilbert C."/>
            <person name="Rigaud T."/>
            <person name="Cordaux R."/>
        </authorList>
    </citation>
    <scope>NUCLEOTIDE SEQUENCE [LARGE SCALE GENOMIC DNA]</scope>
    <source>
        <strain evidence="2 3">Ou3-Ou53</strain>
    </source>
</reference>
<dbReference type="Pfam" id="PF00078">
    <property type="entry name" value="RVT_1"/>
    <property type="match status" value="1"/>
</dbReference>
<protein>
    <submittedName>
        <fullName evidence="2">LINE-1 retrotransposable element ORF2 protein</fullName>
    </submittedName>
</protein>
<organism evidence="2 3">
    <name type="scientific">Nosema granulosis</name>
    <dbReference type="NCBI Taxonomy" id="83296"/>
    <lineage>
        <taxon>Eukaryota</taxon>
        <taxon>Fungi</taxon>
        <taxon>Fungi incertae sedis</taxon>
        <taxon>Microsporidia</taxon>
        <taxon>Nosematidae</taxon>
        <taxon>Nosema</taxon>
    </lineage>
</organism>
<dbReference type="InterPro" id="IPR000477">
    <property type="entry name" value="RT_dom"/>
</dbReference>
<gene>
    <name evidence="2" type="ORF">NGRA_3341</name>
</gene>
<evidence type="ECO:0000259" key="1">
    <source>
        <dbReference type="Pfam" id="PF00078"/>
    </source>
</evidence>
<comment type="caution">
    <text evidence="2">The sequence shown here is derived from an EMBL/GenBank/DDBJ whole genome shotgun (WGS) entry which is preliminary data.</text>
</comment>
<name>A0A9P6KXS3_9MICR</name>
<sequence length="140" mass="15340">MGDTRGIALLPTLTKVIAKVVAQRVNFMAECHGLLAKEQAGFRTMEECTAQAATLYEIATKRSIRNQRTYIAFIIYAKAYDKVPQSALIRKLESIGIGGHLLKVIKALYDDPRMCVRAGSSLSPIVNYHCGVRQGCPASP</sequence>
<dbReference type="PANTHER" id="PTHR19446">
    <property type="entry name" value="REVERSE TRANSCRIPTASES"/>
    <property type="match status" value="1"/>
</dbReference>
<proteinExistence type="predicted"/>
<dbReference type="Proteomes" id="UP000740883">
    <property type="component" value="Unassembled WGS sequence"/>
</dbReference>
<evidence type="ECO:0000313" key="3">
    <source>
        <dbReference type="Proteomes" id="UP000740883"/>
    </source>
</evidence>
<feature type="domain" description="Reverse transcriptase" evidence="1">
    <location>
        <begin position="2"/>
        <end position="140"/>
    </location>
</feature>
<dbReference type="EMBL" id="SBJO01000857">
    <property type="protein sequence ID" value="KAF9754375.1"/>
    <property type="molecule type" value="Genomic_DNA"/>
</dbReference>
<evidence type="ECO:0000313" key="2">
    <source>
        <dbReference type="EMBL" id="KAF9754375.1"/>
    </source>
</evidence>
<dbReference type="OrthoDB" id="5534248at2759"/>
<keyword evidence="3" id="KW-1185">Reference proteome</keyword>